<feature type="domain" description="Rhodanese" evidence="1">
    <location>
        <begin position="100"/>
        <end position="221"/>
    </location>
</feature>
<dbReference type="PROSITE" id="PS50206">
    <property type="entry name" value="RHODANESE_3"/>
    <property type="match status" value="1"/>
</dbReference>
<accession>A6UN64</accession>
<proteinExistence type="predicted"/>
<dbReference type="Proteomes" id="UP000001107">
    <property type="component" value="Chromosome"/>
</dbReference>
<dbReference type="Gene3D" id="3.40.250.10">
    <property type="entry name" value="Rhodanese-like domain"/>
    <property type="match status" value="1"/>
</dbReference>
<dbReference type="GeneID" id="5325783"/>
<dbReference type="RefSeq" id="WP_011971840.1">
    <property type="nucleotide sequence ID" value="NC_009634.1"/>
</dbReference>
<evidence type="ECO:0000259" key="1">
    <source>
        <dbReference type="PROSITE" id="PS50206"/>
    </source>
</evidence>
<dbReference type="PANTHER" id="PTHR30401:SF0">
    <property type="entry name" value="TRNA 2-SELENOURIDINE SYNTHASE"/>
    <property type="match status" value="1"/>
</dbReference>
<dbReference type="EMBL" id="CP000742">
    <property type="protein sequence ID" value="ABR53936.1"/>
    <property type="molecule type" value="Genomic_DNA"/>
</dbReference>
<dbReference type="NCBIfam" id="TIGR04568">
    <property type="entry name" value="arch_SelU_Nterm"/>
    <property type="match status" value="1"/>
</dbReference>
<evidence type="ECO:0000313" key="2">
    <source>
        <dbReference type="EMBL" id="ABR53936.1"/>
    </source>
</evidence>
<dbReference type="eggNOG" id="arCOG02020">
    <property type="taxonomic scope" value="Archaea"/>
</dbReference>
<dbReference type="KEGG" id="mvn:Mevan_0021"/>
<sequence length="223" mass="25274">MDEETLSRLLTFKNDVVLAIRLSTGQKMILGNNIVLSGKLSGKIASFILENSKKIEKPEVIDFNGEMIYFEPINIKKYLDSIGKELSDELITLKNFETMNIDEIQVVDARSPKEYFEKTVPGAVNIPLFLTEEHEKIGKTYKNEGKEIAMNMAAQIIQEGIKRIVFESLKLDSNKEIIVFCARGGMRSQSVSTILKLLGFKVKRLIGGFKSYNLSKKHEQNHN</sequence>
<dbReference type="SMART" id="SM00450">
    <property type="entry name" value="RHOD"/>
    <property type="match status" value="1"/>
</dbReference>
<dbReference type="HOGENOM" id="CLU_1237913_0_0_2"/>
<dbReference type="GO" id="GO:0002098">
    <property type="term" value="P:tRNA wobble uridine modification"/>
    <property type="evidence" value="ECO:0007669"/>
    <property type="project" value="InterPro"/>
</dbReference>
<organism evidence="2 3">
    <name type="scientific">Methanococcus vannielii (strain ATCC 35089 / DSM 1224 / JCM 13029 / OCM 148 / SB)</name>
    <dbReference type="NCBI Taxonomy" id="406327"/>
    <lineage>
        <taxon>Archaea</taxon>
        <taxon>Methanobacteriati</taxon>
        <taxon>Methanobacteriota</taxon>
        <taxon>Methanomada group</taxon>
        <taxon>Methanococci</taxon>
        <taxon>Methanococcales</taxon>
        <taxon>Methanococcaceae</taxon>
        <taxon>Methanococcus</taxon>
    </lineage>
</organism>
<dbReference type="SUPFAM" id="SSF52821">
    <property type="entry name" value="Rhodanese/Cell cycle control phosphatase"/>
    <property type="match status" value="1"/>
</dbReference>
<dbReference type="GO" id="GO:0043828">
    <property type="term" value="F:tRNA 2-selenouridine synthase activity"/>
    <property type="evidence" value="ECO:0007669"/>
    <property type="project" value="InterPro"/>
</dbReference>
<reference evidence="2" key="1">
    <citation type="submission" date="2007-06" db="EMBL/GenBank/DDBJ databases">
        <title>Complete sequence of Methanococcus vannielii SB.</title>
        <authorList>
            <consortium name="US DOE Joint Genome Institute"/>
            <person name="Copeland A."/>
            <person name="Lucas S."/>
            <person name="Lapidus A."/>
            <person name="Barry K."/>
            <person name="Glavina del Rio T."/>
            <person name="Dalin E."/>
            <person name="Tice H."/>
            <person name="Pitluck S."/>
            <person name="Chain P."/>
            <person name="Malfatti S."/>
            <person name="Shin M."/>
            <person name="Vergez L."/>
            <person name="Schmutz J."/>
            <person name="Larimer F."/>
            <person name="Land M."/>
            <person name="Hauser L."/>
            <person name="Kyrpides N."/>
            <person name="Anderson I."/>
            <person name="Sieprawska-Lupa M."/>
            <person name="Whitman W.B."/>
            <person name="Richardson P."/>
        </authorList>
    </citation>
    <scope>NUCLEOTIDE SEQUENCE [LARGE SCALE GENOMIC DNA]</scope>
    <source>
        <strain evidence="2">SB</strain>
    </source>
</reference>
<gene>
    <name evidence="2" type="ordered locus">Mevan_0021</name>
</gene>
<dbReference type="PANTHER" id="PTHR30401">
    <property type="entry name" value="TRNA 2-SELENOURIDINE SYNTHASE"/>
    <property type="match status" value="1"/>
</dbReference>
<dbReference type="Pfam" id="PF00581">
    <property type="entry name" value="Rhodanese"/>
    <property type="match status" value="1"/>
</dbReference>
<keyword evidence="3" id="KW-1185">Reference proteome</keyword>
<name>A6UN64_METVS</name>
<dbReference type="InterPro" id="IPR001763">
    <property type="entry name" value="Rhodanese-like_dom"/>
</dbReference>
<dbReference type="InterPro" id="IPR036873">
    <property type="entry name" value="Rhodanese-like_dom_sf"/>
</dbReference>
<evidence type="ECO:0000313" key="3">
    <source>
        <dbReference type="Proteomes" id="UP000001107"/>
    </source>
</evidence>
<dbReference type="InterPro" id="IPR030818">
    <property type="entry name" value="Arch_SelU_Nterm"/>
</dbReference>
<dbReference type="AlphaFoldDB" id="A6UN64"/>
<dbReference type="STRING" id="406327.Mevan_0021"/>
<dbReference type="InterPro" id="IPR017582">
    <property type="entry name" value="SelU"/>
</dbReference>
<dbReference type="OrthoDB" id="135517at2157"/>
<protein>
    <submittedName>
        <fullName evidence="2">Rhodanese domain protein</fullName>
    </submittedName>
</protein>